<protein>
    <submittedName>
        <fullName evidence="1">Uncharacterized protein</fullName>
    </submittedName>
</protein>
<evidence type="ECO:0000313" key="2">
    <source>
        <dbReference type="Proteomes" id="UP001303046"/>
    </source>
</evidence>
<comment type="caution">
    <text evidence="1">The sequence shown here is derived from an EMBL/GenBank/DDBJ whole genome shotgun (WGS) entry which is preliminary data.</text>
</comment>
<evidence type="ECO:0000313" key="1">
    <source>
        <dbReference type="EMBL" id="KAK6751705.1"/>
    </source>
</evidence>
<organism evidence="1 2">
    <name type="scientific">Necator americanus</name>
    <name type="common">Human hookworm</name>
    <dbReference type="NCBI Taxonomy" id="51031"/>
    <lineage>
        <taxon>Eukaryota</taxon>
        <taxon>Metazoa</taxon>
        <taxon>Ecdysozoa</taxon>
        <taxon>Nematoda</taxon>
        <taxon>Chromadorea</taxon>
        <taxon>Rhabditida</taxon>
        <taxon>Rhabditina</taxon>
        <taxon>Rhabditomorpha</taxon>
        <taxon>Strongyloidea</taxon>
        <taxon>Ancylostomatidae</taxon>
        <taxon>Bunostominae</taxon>
        <taxon>Necator</taxon>
    </lineage>
</organism>
<name>A0ABR1DN22_NECAM</name>
<gene>
    <name evidence="1" type="primary">Necator_chrIV.g16537</name>
    <name evidence="1" type="ORF">RB195_003240</name>
</gene>
<accession>A0ABR1DN22</accession>
<proteinExistence type="predicted"/>
<dbReference type="EMBL" id="JAVFWL010000004">
    <property type="protein sequence ID" value="KAK6751705.1"/>
    <property type="molecule type" value="Genomic_DNA"/>
</dbReference>
<sequence>MIEDADLKKNPAFIRSSLTGITQEHYVLLQYLCVPFATPPPRITDRLVITSGDYTLDFRTSAGCTTPLEVVTRFRQGAVAVYFLFNFTIDDIMRGSVDQYALVVILAPSAP</sequence>
<reference evidence="1 2" key="1">
    <citation type="submission" date="2023-08" db="EMBL/GenBank/DDBJ databases">
        <title>A Necator americanus chromosomal reference genome.</title>
        <authorList>
            <person name="Ilik V."/>
            <person name="Petrzelkova K.J."/>
            <person name="Pardy F."/>
            <person name="Fuh T."/>
            <person name="Niatou-Singa F.S."/>
            <person name="Gouil Q."/>
            <person name="Baker L."/>
            <person name="Ritchie M.E."/>
            <person name="Jex A.R."/>
            <person name="Gazzola D."/>
            <person name="Li H."/>
            <person name="Toshio Fujiwara R."/>
            <person name="Zhan B."/>
            <person name="Aroian R.V."/>
            <person name="Pafco B."/>
            <person name="Schwarz E.M."/>
        </authorList>
    </citation>
    <scope>NUCLEOTIDE SEQUENCE [LARGE SCALE GENOMIC DNA]</scope>
    <source>
        <strain evidence="1 2">Aroian</strain>
        <tissue evidence="1">Whole animal</tissue>
    </source>
</reference>
<dbReference type="Proteomes" id="UP001303046">
    <property type="component" value="Unassembled WGS sequence"/>
</dbReference>
<keyword evidence="2" id="KW-1185">Reference proteome</keyword>